<keyword evidence="6" id="KW-0496">Mitochondrion</keyword>
<evidence type="ECO:0000256" key="8">
    <source>
        <dbReference type="SAM" id="Phobius"/>
    </source>
</evidence>
<keyword evidence="4" id="KW-1000">Mitochondrion outer membrane</keyword>
<evidence type="ECO:0000256" key="4">
    <source>
        <dbReference type="ARBA" id="ARBA00022787"/>
    </source>
</evidence>
<feature type="transmembrane region" description="Helical" evidence="8">
    <location>
        <begin position="203"/>
        <end position="225"/>
    </location>
</feature>
<keyword evidence="10" id="KW-1185">Reference proteome</keyword>
<dbReference type="Ensembl" id="ENSVURT00010030728.1">
    <property type="protein sequence ID" value="ENSVURP00010026972.1"/>
    <property type="gene ID" value="ENSVURG00010020665.1"/>
</dbReference>
<evidence type="ECO:0000256" key="6">
    <source>
        <dbReference type="ARBA" id="ARBA00023128"/>
    </source>
</evidence>
<dbReference type="OMA" id="ASARHIM"/>
<dbReference type="Proteomes" id="UP000314987">
    <property type="component" value="Unassembled WGS sequence"/>
</dbReference>
<reference evidence="10" key="1">
    <citation type="submission" date="2018-12" db="EMBL/GenBank/DDBJ databases">
        <authorList>
            <person name="Yazar S."/>
        </authorList>
    </citation>
    <scope>NUCLEOTIDE SEQUENCE [LARGE SCALE GENOMIC DNA]</scope>
</reference>
<evidence type="ECO:0000256" key="3">
    <source>
        <dbReference type="ARBA" id="ARBA00022737"/>
    </source>
</evidence>
<dbReference type="GeneTree" id="ENSGT00390000000020"/>
<dbReference type="STRING" id="29139.ENSVURP00010018826"/>
<evidence type="ECO:0000256" key="5">
    <source>
        <dbReference type="ARBA" id="ARBA00022989"/>
    </source>
</evidence>
<evidence type="ECO:0000256" key="7">
    <source>
        <dbReference type="ARBA" id="ARBA00023136"/>
    </source>
</evidence>
<proteinExistence type="predicted"/>
<feature type="transmembrane region" description="Helical" evidence="8">
    <location>
        <begin position="257"/>
        <end position="276"/>
    </location>
</feature>
<dbReference type="PANTHER" id="PTHR10780:SF3">
    <property type="entry name" value="MITOCHONDRIAL CARRIER HOMOLOG 1"/>
    <property type="match status" value="1"/>
</dbReference>
<sequence length="277" mass="31569">MWDAALFLVLGASIEELNHLLFYMELLIQVGHEPLPPTAWINVLGSKSFYLPNFFTSARHIVQVAGKKELFRGLNTRLMSSALSKYISNEDGVKTSLRKVVKETSPYQMVWQCMSRVLFYPLHIILMHCMVQFEGQEVKYSGMLSFIGEIFKEELLGFFVDLIPHLLGDVILWGCNLLAHFISDYVEDDSFSQALAVMSYTKFVMGIAGSMLTYPFLLVGDLMAVNNYGLLVSFPPYSPVSKSWVHYWRYLSMQGQLFWASSLLFCQILATSNFSID</sequence>
<evidence type="ECO:0000313" key="10">
    <source>
        <dbReference type="Proteomes" id="UP000314987"/>
    </source>
</evidence>
<evidence type="ECO:0000313" key="9">
    <source>
        <dbReference type="Ensembl" id="ENSVURP00010018826.1"/>
    </source>
</evidence>
<organism evidence="9 10">
    <name type="scientific">Vombatus ursinus</name>
    <name type="common">Common wombat</name>
    <dbReference type="NCBI Taxonomy" id="29139"/>
    <lineage>
        <taxon>Eukaryota</taxon>
        <taxon>Metazoa</taxon>
        <taxon>Chordata</taxon>
        <taxon>Craniata</taxon>
        <taxon>Vertebrata</taxon>
        <taxon>Euteleostomi</taxon>
        <taxon>Mammalia</taxon>
        <taxon>Metatheria</taxon>
        <taxon>Diprotodontia</taxon>
        <taxon>Vombatidae</taxon>
        <taxon>Vombatus</taxon>
    </lineage>
</organism>
<name>A0A4X2L9R5_VOMUR</name>
<dbReference type="PANTHER" id="PTHR10780">
    <property type="entry name" value="MITOCHONDRIAL CARRIER HOMOLOG"/>
    <property type="match status" value="1"/>
</dbReference>
<dbReference type="Ensembl" id="ENSVURT00010021404.1">
    <property type="protein sequence ID" value="ENSVURP00010018826.1"/>
    <property type="gene ID" value="ENSVURG00010014331.1"/>
</dbReference>
<dbReference type="AlphaFoldDB" id="A0A4X2L9R5"/>
<dbReference type="InterPro" id="IPR023395">
    <property type="entry name" value="MCP_dom_sf"/>
</dbReference>
<keyword evidence="7 8" id="KW-0472">Membrane</keyword>
<keyword evidence="5 8" id="KW-1133">Transmembrane helix</keyword>
<feature type="transmembrane region" description="Helical" evidence="8">
    <location>
        <begin position="155"/>
        <end position="182"/>
    </location>
</feature>
<keyword evidence="3" id="KW-0677">Repeat</keyword>
<dbReference type="GO" id="GO:0043065">
    <property type="term" value="P:positive regulation of apoptotic process"/>
    <property type="evidence" value="ECO:0007669"/>
    <property type="project" value="TreeGrafter"/>
</dbReference>
<accession>A0A4X2L9R5</accession>
<keyword evidence="2 8" id="KW-0812">Transmembrane</keyword>
<reference evidence="9" key="2">
    <citation type="submission" date="2025-05" db="UniProtKB">
        <authorList>
            <consortium name="Ensembl"/>
        </authorList>
    </citation>
    <scope>IDENTIFICATION</scope>
</reference>
<dbReference type="GO" id="GO:0005741">
    <property type="term" value="C:mitochondrial outer membrane"/>
    <property type="evidence" value="ECO:0007669"/>
    <property type="project" value="UniProtKB-SubCell"/>
</dbReference>
<evidence type="ECO:0000256" key="1">
    <source>
        <dbReference type="ARBA" id="ARBA00004374"/>
    </source>
</evidence>
<evidence type="ECO:0000256" key="2">
    <source>
        <dbReference type="ARBA" id="ARBA00022692"/>
    </source>
</evidence>
<dbReference type="Gene3D" id="1.50.40.10">
    <property type="entry name" value="Mitochondrial carrier domain"/>
    <property type="match status" value="1"/>
</dbReference>
<dbReference type="SUPFAM" id="SSF103506">
    <property type="entry name" value="Mitochondrial carrier"/>
    <property type="match status" value="1"/>
</dbReference>
<comment type="subcellular location">
    <subcellularLocation>
        <location evidence="1">Mitochondrion outer membrane</location>
        <topology evidence="1">Multi-pass membrane protein</topology>
    </subcellularLocation>
</comment>
<protein>
    <recommendedName>
        <fullName evidence="11">Mitochondrial carrier 1</fullName>
    </recommendedName>
</protein>
<evidence type="ECO:0008006" key="11">
    <source>
        <dbReference type="Google" id="ProtNLM"/>
    </source>
</evidence>